<evidence type="ECO:0000256" key="6">
    <source>
        <dbReference type="RuleBase" id="RU000477"/>
    </source>
</evidence>
<evidence type="ECO:0000256" key="5">
    <source>
        <dbReference type="ARBA" id="ARBA00023136"/>
    </source>
</evidence>
<comment type="subcellular location">
    <subcellularLocation>
        <location evidence="1">Membrane</location>
        <topology evidence="1">Multi-pass membrane protein</topology>
    </subcellularLocation>
</comment>
<feature type="transmembrane region" description="Helical" evidence="7">
    <location>
        <begin position="236"/>
        <end position="255"/>
    </location>
</feature>
<keyword evidence="4 7" id="KW-1133">Transmembrane helix</keyword>
<comment type="similarity">
    <text evidence="6">Belongs to the MIP/aquaporin (TC 1.A.8) family.</text>
</comment>
<keyword evidence="5 7" id="KW-0472">Membrane</keyword>
<evidence type="ECO:0000256" key="7">
    <source>
        <dbReference type="SAM" id="Phobius"/>
    </source>
</evidence>
<dbReference type="GO" id="GO:0016020">
    <property type="term" value="C:membrane"/>
    <property type="evidence" value="ECO:0007669"/>
    <property type="project" value="UniProtKB-SubCell"/>
</dbReference>
<keyword evidence="2 6" id="KW-0813">Transport</keyword>
<evidence type="ECO:0000313" key="8">
    <source>
        <dbReference type="EMBL" id="KAJ5537979.1"/>
    </source>
</evidence>
<dbReference type="Proteomes" id="UP001220324">
    <property type="component" value="Unassembled WGS sequence"/>
</dbReference>
<feature type="transmembrane region" description="Helical" evidence="7">
    <location>
        <begin position="116"/>
        <end position="138"/>
    </location>
</feature>
<protein>
    <recommendedName>
        <fullName evidence="10">Aquaporin-like protein</fullName>
    </recommendedName>
</protein>
<dbReference type="Pfam" id="PF00230">
    <property type="entry name" value="MIP"/>
    <property type="match status" value="1"/>
</dbReference>
<gene>
    <name evidence="8" type="ORF">N7494_007458</name>
</gene>
<evidence type="ECO:0008006" key="10">
    <source>
        <dbReference type="Google" id="ProtNLM"/>
    </source>
</evidence>
<evidence type="ECO:0000313" key="9">
    <source>
        <dbReference type="Proteomes" id="UP001220324"/>
    </source>
</evidence>
<name>A0AAD6CSI7_9EURO</name>
<dbReference type="PANTHER" id="PTHR47002:SF2">
    <property type="entry name" value="AQUAPORIN AQPAE.A-LIKE"/>
    <property type="match status" value="1"/>
</dbReference>
<proteinExistence type="inferred from homology"/>
<dbReference type="InterPro" id="IPR023271">
    <property type="entry name" value="Aquaporin-like"/>
</dbReference>
<evidence type="ECO:0000256" key="3">
    <source>
        <dbReference type="ARBA" id="ARBA00022692"/>
    </source>
</evidence>
<accession>A0AAD6CSI7</accession>
<keyword evidence="9" id="KW-1185">Reference proteome</keyword>
<evidence type="ECO:0000256" key="4">
    <source>
        <dbReference type="ARBA" id="ARBA00022989"/>
    </source>
</evidence>
<feature type="transmembrane region" description="Helical" evidence="7">
    <location>
        <begin position="76"/>
        <end position="96"/>
    </location>
</feature>
<feature type="transmembrane region" description="Helical" evidence="7">
    <location>
        <begin position="209"/>
        <end position="229"/>
    </location>
</feature>
<dbReference type="PANTHER" id="PTHR47002">
    <property type="entry name" value="AQUAPORIN-LIKE"/>
    <property type="match status" value="1"/>
</dbReference>
<dbReference type="EMBL" id="JAQIZZ010000006">
    <property type="protein sequence ID" value="KAJ5537979.1"/>
    <property type="molecule type" value="Genomic_DNA"/>
</dbReference>
<dbReference type="InterPro" id="IPR000425">
    <property type="entry name" value="MIP"/>
</dbReference>
<dbReference type="AlphaFoldDB" id="A0AAD6CSI7"/>
<keyword evidence="3 6" id="KW-0812">Transmembrane</keyword>
<reference evidence="8 9" key="1">
    <citation type="journal article" date="2023" name="IMA Fungus">
        <title>Comparative genomic study of the Penicillium genus elucidates a diverse pangenome and 15 lateral gene transfer events.</title>
        <authorList>
            <person name="Petersen C."/>
            <person name="Sorensen T."/>
            <person name="Nielsen M.R."/>
            <person name="Sondergaard T.E."/>
            <person name="Sorensen J.L."/>
            <person name="Fitzpatrick D.A."/>
            <person name="Frisvad J.C."/>
            <person name="Nielsen K.L."/>
        </authorList>
    </citation>
    <scope>NUCLEOTIDE SEQUENCE [LARGE SCALE GENOMIC DNA]</scope>
    <source>
        <strain evidence="8 9">IBT 35679</strain>
    </source>
</reference>
<dbReference type="SUPFAM" id="SSF81338">
    <property type="entry name" value="Aquaporin-like"/>
    <property type="match status" value="1"/>
</dbReference>
<dbReference type="Gene3D" id="1.20.1080.10">
    <property type="entry name" value="Glycerol uptake facilitator protein"/>
    <property type="match status" value="1"/>
</dbReference>
<organism evidence="8 9">
    <name type="scientific">Penicillium frequentans</name>
    <dbReference type="NCBI Taxonomy" id="3151616"/>
    <lineage>
        <taxon>Eukaryota</taxon>
        <taxon>Fungi</taxon>
        <taxon>Dikarya</taxon>
        <taxon>Ascomycota</taxon>
        <taxon>Pezizomycotina</taxon>
        <taxon>Eurotiomycetes</taxon>
        <taxon>Eurotiomycetidae</taxon>
        <taxon>Eurotiales</taxon>
        <taxon>Aspergillaceae</taxon>
        <taxon>Penicillium</taxon>
    </lineage>
</organism>
<comment type="caution">
    <text evidence="8">The sequence shown here is derived from an EMBL/GenBank/DDBJ whole genome shotgun (WGS) entry which is preliminary data.</text>
</comment>
<evidence type="ECO:0000256" key="2">
    <source>
        <dbReference type="ARBA" id="ARBA00022448"/>
    </source>
</evidence>
<dbReference type="PROSITE" id="PS00221">
    <property type="entry name" value="MIP"/>
    <property type="match status" value="1"/>
</dbReference>
<dbReference type="InterPro" id="IPR022357">
    <property type="entry name" value="MIP_CS"/>
</dbReference>
<feature type="transmembrane region" description="Helical" evidence="7">
    <location>
        <begin position="165"/>
        <end position="189"/>
    </location>
</feature>
<evidence type="ECO:0000256" key="1">
    <source>
        <dbReference type="ARBA" id="ARBA00004141"/>
    </source>
</evidence>
<sequence>MQRDVEGLNEQAVEHKLKPAIIPFAGRIGGNQDYVVDRSNPCNAELLAKVPDAAPLRTFRDGFDFRGFLDSGVWKYALVECIGTMMNTFVTAWIGAHPPSAPIVPHSQAGIYGTTGFLAPLIGGITNWLFLTLFIFTFSPASGGHLNPTITLGTFFARLISFPRLILYLIGQTAGGALAGLILEAAYGSRDFLVGGCFVDTLFVPVKDAFLLEFVYCLCLVFLAFGVALDPRQAGVFGPALSPWLVGLVLGLLSWGSSFTRAGYEGAGNGNS</sequence>
<dbReference type="GO" id="GO:0015267">
    <property type="term" value="F:channel activity"/>
    <property type="evidence" value="ECO:0007669"/>
    <property type="project" value="InterPro"/>
</dbReference>
<dbReference type="PRINTS" id="PR00783">
    <property type="entry name" value="MINTRINSICP"/>
</dbReference>